<dbReference type="GeneID" id="80913771"/>
<evidence type="ECO:0000256" key="3">
    <source>
        <dbReference type="ARBA" id="ARBA00022525"/>
    </source>
</evidence>
<evidence type="ECO:0000256" key="6">
    <source>
        <dbReference type="ARBA" id="ARBA00023180"/>
    </source>
</evidence>
<comment type="caution">
    <text evidence="9">The sequence shown here is derived from an EMBL/GenBank/DDBJ whole genome shotgun (WGS) entry which is preliminary data.</text>
</comment>
<dbReference type="GO" id="GO:0052689">
    <property type="term" value="F:carboxylic ester hydrolase activity"/>
    <property type="evidence" value="ECO:0007669"/>
    <property type="project" value="UniProtKB-KW"/>
</dbReference>
<gene>
    <name evidence="9" type="ORF">N0V89_010241</name>
</gene>
<keyword evidence="7" id="KW-0119">Carbohydrate metabolism</keyword>
<evidence type="ECO:0000256" key="8">
    <source>
        <dbReference type="ARBA" id="ARBA00023326"/>
    </source>
</evidence>
<dbReference type="Proteomes" id="UP001140513">
    <property type="component" value="Unassembled WGS sequence"/>
</dbReference>
<dbReference type="GO" id="GO:0000272">
    <property type="term" value="P:polysaccharide catabolic process"/>
    <property type="evidence" value="ECO:0007669"/>
    <property type="project" value="UniProtKB-KW"/>
</dbReference>
<name>A0A9W8XF15_9PLEO</name>
<dbReference type="SUPFAM" id="SSF53474">
    <property type="entry name" value="alpha/beta-Hydrolases"/>
    <property type="match status" value="1"/>
</dbReference>
<keyword evidence="2" id="KW-0719">Serine esterase</keyword>
<keyword evidence="8" id="KW-0624">Polysaccharide degradation</keyword>
<dbReference type="AlphaFoldDB" id="A0A9W8XF15"/>
<evidence type="ECO:0000256" key="5">
    <source>
        <dbReference type="ARBA" id="ARBA00022801"/>
    </source>
</evidence>
<keyword evidence="10" id="KW-1185">Reference proteome</keyword>
<evidence type="ECO:0000256" key="7">
    <source>
        <dbReference type="ARBA" id="ARBA00023277"/>
    </source>
</evidence>
<keyword evidence="5" id="KW-0378">Hydrolase</keyword>
<dbReference type="InterPro" id="IPR010126">
    <property type="entry name" value="Esterase_phb"/>
</dbReference>
<dbReference type="RefSeq" id="XP_056068250.1">
    <property type="nucleotide sequence ID" value="XM_056218985.1"/>
</dbReference>
<sequence length="177" mass="18867">MEVDYALSTYSADAARVYVVGTSSGAMMGNVLAAVYPDVFAAVSVYSGDAAGCMAVPDGTPPNPYDPCGLGRIVKTPQQWGDIVRGYNPGFAGPWPRMQIWHGTSDATVVYQNFIEELKEWSNVHAVSFAKNSTNTPQAGYTRMTYGDGTKLTGYSALGVGHTVPVHPAEALSFFTL</sequence>
<proteinExistence type="predicted"/>
<organism evidence="9 10">
    <name type="scientific">Didymosphaeria variabile</name>
    <dbReference type="NCBI Taxonomy" id="1932322"/>
    <lineage>
        <taxon>Eukaryota</taxon>
        <taxon>Fungi</taxon>
        <taxon>Dikarya</taxon>
        <taxon>Ascomycota</taxon>
        <taxon>Pezizomycotina</taxon>
        <taxon>Dothideomycetes</taxon>
        <taxon>Pleosporomycetidae</taxon>
        <taxon>Pleosporales</taxon>
        <taxon>Massarineae</taxon>
        <taxon>Didymosphaeriaceae</taxon>
        <taxon>Didymosphaeria</taxon>
    </lineage>
</organism>
<keyword evidence="3" id="KW-0964">Secreted</keyword>
<protein>
    <recommendedName>
        <fullName evidence="11">Carboxylic ester hydrolase</fullName>
    </recommendedName>
</protein>
<comment type="subcellular location">
    <subcellularLocation>
        <location evidence="1">Secreted</location>
    </subcellularLocation>
</comment>
<evidence type="ECO:0008006" key="11">
    <source>
        <dbReference type="Google" id="ProtNLM"/>
    </source>
</evidence>
<dbReference type="PANTHER" id="PTHR43037">
    <property type="entry name" value="UNNAMED PRODUCT-RELATED"/>
    <property type="match status" value="1"/>
</dbReference>
<evidence type="ECO:0000256" key="1">
    <source>
        <dbReference type="ARBA" id="ARBA00004613"/>
    </source>
</evidence>
<dbReference type="PANTHER" id="PTHR43037:SF3">
    <property type="entry name" value="FERULOYL ESTERASE B"/>
    <property type="match status" value="1"/>
</dbReference>
<evidence type="ECO:0000313" key="10">
    <source>
        <dbReference type="Proteomes" id="UP001140513"/>
    </source>
</evidence>
<dbReference type="Pfam" id="PF10503">
    <property type="entry name" value="Esterase_PHB"/>
    <property type="match status" value="1"/>
</dbReference>
<dbReference type="EMBL" id="JAPEUX010000007">
    <property type="protein sequence ID" value="KAJ4348862.1"/>
    <property type="molecule type" value="Genomic_DNA"/>
</dbReference>
<reference evidence="9" key="1">
    <citation type="submission" date="2022-10" db="EMBL/GenBank/DDBJ databases">
        <title>Tapping the CABI collections for fungal endophytes: first genome assemblies for Collariella, Neodidymelliopsis, Ascochyta clinopodiicola, Didymella pomorum, Didymosphaeria variabile, Neocosmospora piperis and Neocucurbitaria cava.</title>
        <authorList>
            <person name="Hill R."/>
        </authorList>
    </citation>
    <scope>NUCLEOTIDE SEQUENCE</scope>
    <source>
        <strain evidence="9">IMI 356815</strain>
    </source>
</reference>
<dbReference type="Gene3D" id="3.40.50.1820">
    <property type="entry name" value="alpha/beta hydrolase"/>
    <property type="match status" value="1"/>
</dbReference>
<dbReference type="GO" id="GO:0005576">
    <property type="term" value="C:extracellular region"/>
    <property type="evidence" value="ECO:0007669"/>
    <property type="project" value="UniProtKB-SubCell"/>
</dbReference>
<keyword evidence="6" id="KW-0325">Glycoprotein</keyword>
<accession>A0A9W8XF15</accession>
<keyword evidence="4" id="KW-0732">Signal</keyword>
<evidence type="ECO:0000256" key="4">
    <source>
        <dbReference type="ARBA" id="ARBA00022729"/>
    </source>
</evidence>
<dbReference type="InterPro" id="IPR050955">
    <property type="entry name" value="Plant_Biomass_Hydrol_Est"/>
</dbReference>
<evidence type="ECO:0000256" key="2">
    <source>
        <dbReference type="ARBA" id="ARBA00022487"/>
    </source>
</evidence>
<dbReference type="InterPro" id="IPR029058">
    <property type="entry name" value="AB_hydrolase_fold"/>
</dbReference>
<dbReference type="OrthoDB" id="2425929at2759"/>
<evidence type="ECO:0000313" key="9">
    <source>
        <dbReference type="EMBL" id="KAJ4348862.1"/>
    </source>
</evidence>